<dbReference type="PRINTS" id="PR00411">
    <property type="entry name" value="PNDRDTASEI"/>
</dbReference>
<dbReference type="PANTHER" id="PTHR43498">
    <property type="entry name" value="FERREDOXIN:COB-COM HETERODISULFIDE REDUCTASE SUBUNIT A"/>
    <property type="match status" value="1"/>
</dbReference>
<dbReference type="SUPFAM" id="SSF51905">
    <property type="entry name" value="FAD/NAD(P)-binding domain"/>
    <property type="match status" value="1"/>
</dbReference>
<protein>
    <submittedName>
        <fullName evidence="6">FAD-dependent oxidoreductase</fullName>
    </submittedName>
</protein>
<name>A0ABS6K4S6_9FIRM</name>
<proteinExistence type="predicted"/>
<dbReference type="Proteomes" id="UP001314681">
    <property type="component" value="Unassembled WGS sequence"/>
</dbReference>
<dbReference type="PANTHER" id="PTHR43498:SF1">
    <property type="entry name" value="COB--COM HETERODISULFIDE REDUCTASE IRON-SULFUR SUBUNIT A"/>
    <property type="match status" value="1"/>
</dbReference>
<comment type="caution">
    <text evidence="6">The sequence shown here is derived from an EMBL/GenBank/DDBJ whole genome shotgun (WGS) entry which is preliminary data.</text>
</comment>
<dbReference type="Pfam" id="PF12831">
    <property type="entry name" value="FAD_oxidored"/>
    <property type="match status" value="1"/>
</dbReference>
<evidence type="ECO:0000256" key="3">
    <source>
        <dbReference type="ARBA" id="ARBA00023002"/>
    </source>
</evidence>
<evidence type="ECO:0000313" key="6">
    <source>
        <dbReference type="EMBL" id="MBU9725498.1"/>
    </source>
</evidence>
<evidence type="ECO:0000256" key="2">
    <source>
        <dbReference type="ARBA" id="ARBA00022723"/>
    </source>
</evidence>
<accession>A0ABS6K4S6</accession>
<keyword evidence="5" id="KW-0411">Iron-sulfur</keyword>
<evidence type="ECO:0000313" key="7">
    <source>
        <dbReference type="Proteomes" id="UP001314681"/>
    </source>
</evidence>
<keyword evidence="1" id="KW-0004">4Fe-4S</keyword>
<dbReference type="InterPro" id="IPR039650">
    <property type="entry name" value="HdrA-like"/>
</dbReference>
<dbReference type="RefSeq" id="WP_238726424.1">
    <property type="nucleotide sequence ID" value="NZ_JAHQCX010000003.1"/>
</dbReference>
<organism evidence="6 7">
    <name type="scientific">Diplocloster modestus</name>
    <dbReference type="NCBI Taxonomy" id="2850322"/>
    <lineage>
        <taxon>Bacteria</taxon>
        <taxon>Bacillati</taxon>
        <taxon>Bacillota</taxon>
        <taxon>Clostridia</taxon>
        <taxon>Lachnospirales</taxon>
        <taxon>Lachnospiraceae</taxon>
        <taxon>Diplocloster</taxon>
    </lineage>
</organism>
<dbReference type="EMBL" id="JAHQCX010000003">
    <property type="protein sequence ID" value="MBU9725498.1"/>
    <property type="molecule type" value="Genomic_DNA"/>
</dbReference>
<keyword evidence="2" id="KW-0479">Metal-binding</keyword>
<evidence type="ECO:0000256" key="1">
    <source>
        <dbReference type="ARBA" id="ARBA00022485"/>
    </source>
</evidence>
<evidence type="ECO:0000256" key="5">
    <source>
        <dbReference type="ARBA" id="ARBA00023014"/>
    </source>
</evidence>
<dbReference type="Gene3D" id="3.50.50.60">
    <property type="entry name" value="FAD/NAD(P)-binding domain"/>
    <property type="match status" value="1"/>
</dbReference>
<gene>
    <name evidence="6" type="ORF">KTH90_05660</name>
</gene>
<evidence type="ECO:0000256" key="4">
    <source>
        <dbReference type="ARBA" id="ARBA00023004"/>
    </source>
</evidence>
<keyword evidence="7" id="KW-1185">Reference proteome</keyword>
<dbReference type="InterPro" id="IPR036188">
    <property type="entry name" value="FAD/NAD-bd_sf"/>
</dbReference>
<keyword evidence="3" id="KW-0560">Oxidoreductase</keyword>
<keyword evidence="4" id="KW-0408">Iron</keyword>
<reference evidence="6 7" key="1">
    <citation type="submission" date="2021-06" db="EMBL/GenBank/DDBJ databases">
        <title>Description of novel taxa of the family Lachnospiraceae.</title>
        <authorList>
            <person name="Chaplin A.V."/>
            <person name="Sokolova S.R."/>
            <person name="Pikina A.P."/>
            <person name="Korzhanova M."/>
            <person name="Belova V."/>
            <person name="Korostin D."/>
            <person name="Efimov B.A."/>
        </authorList>
    </citation>
    <scope>NUCLEOTIDE SEQUENCE [LARGE SCALE GENOMIC DNA]</scope>
    <source>
        <strain evidence="6 7">ASD4241</strain>
    </source>
</reference>
<sequence length="505" mass="56026">MGYKDKYDVIIVGGGTGGVMAAIAAGREGAKTLLIEQYGFLGGTATAGGLCNMASFFYQDEQVIRGLPQEFMDRLVACGGATPHLRALKSYGSGYYASLYNRELYKWISMEMVCEAGVELMLHTYLADVVTEDNKVKGVVVENKSGRSTYYADVIIDATGDADVAVRAGAEWVMGDGAGVIQPGSLMFDMGNVDIERLHDYVMSTLEDYDVKTEQIPVDRPIPPNLQQRQFVAQGFYSLFREKAMKGEVYSAKESILFTTTALPGVISLNSTRCHFDPTDAESRTEAELDGHRQAESIARFLIRNVPGFEKSYLADSGIEIGFRESRHIVGEYTMQAEDVQRGRHFDDVIARYGFPCDVHKETKGSYWDDPDKETRTVEGLWIENDDAYDLPYRCLIPKTMDGLIVIGRCISVSHIAHGSTRLMPLVMAEGQAAGIAAKLAVDDQVEVRNVDITKLQRRLLEEGASLYRDEDAVKQEKARAKAAIEEFLAAKESVNTYEDVEWFD</sequence>